<dbReference type="RefSeq" id="WP_096055864.1">
    <property type="nucleotide sequence ID" value="NZ_CP023344.1"/>
</dbReference>
<dbReference type="InterPro" id="IPR007432">
    <property type="entry name" value="DUF480"/>
</dbReference>
<evidence type="ECO:0000313" key="2">
    <source>
        <dbReference type="Proteomes" id="UP000217265"/>
    </source>
</evidence>
<dbReference type="Proteomes" id="UP000217265">
    <property type="component" value="Chromosome"/>
</dbReference>
<dbReference type="InterPro" id="IPR036390">
    <property type="entry name" value="WH_DNA-bd_sf"/>
</dbReference>
<sequence>MDVSLPISPALSLLEGRVLGCLIEKAFTTPDLYPLTMNALVLACNQKSNRDPVLAVGEPEVGAALAGLREKRLVSLFAGADARVAKYRHTFEQVFPLDFSNEKTAWALIAELLLRGPQTGAGLRGNCVRMVPSLEGEGVDGVEALLGELAARAGGGLVQKLARQPGQKEARWAQRIADEAAGAGAGMGTGAERGKGESAPLTVALAMPPEVAQRLTALEAEVAGLRGELAELKKALGGG</sequence>
<accession>A0A290QK34</accession>
<name>A0A290QK34_9BACT</name>
<protein>
    <submittedName>
        <fullName evidence="1">DUF480 domain-containing protein</fullName>
    </submittedName>
</protein>
<dbReference type="Pfam" id="PF04337">
    <property type="entry name" value="DUF480"/>
    <property type="match status" value="1"/>
</dbReference>
<evidence type="ECO:0000313" key="1">
    <source>
        <dbReference type="EMBL" id="ATC64232.1"/>
    </source>
</evidence>
<dbReference type="PANTHER" id="PTHR38768">
    <property type="entry name" value="UPF0502 PROTEIN YCEH"/>
    <property type="match status" value="1"/>
</dbReference>
<proteinExistence type="predicted"/>
<dbReference type="OrthoDB" id="9784785at2"/>
<keyword evidence="2" id="KW-1185">Reference proteome</keyword>
<dbReference type="KEGG" id="vbh:CMV30_09835"/>
<reference evidence="1 2" key="1">
    <citation type="submission" date="2017-09" db="EMBL/GenBank/DDBJ databases">
        <title>Complete genome sequence of Verrucomicrobial strain HZ-65, isolated from freshwater.</title>
        <authorList>
            <person name="Choi A."/>
        </authorList>
    </citation>
    <scope>NUCLEOTIDE SEQUENCE [LARGE SCALE GENOMIC DNA]</scope>
    <source>
        <strain evidence="1 2">HZ-65</strain>
    </source>
</reference>
<organism evidence="1 2">
    <name type="scientific">Nibricoccus aquaticus</name>
    <dbReference type="NCBI Taxonomy" id="2576891"/>
    <lineage>
        <taxon>Bacteria</taxon>
        <taxon>Pseudomonadati</taxon>
        <taxon>Verrucomicrobiota</taxon>
        <taxon>Opitutia</taxon>
        <taxon>Opitutales</taxon>
        <taxon>Opitutaceae</taxon>
        <taxon>Nibricoccus</taxon>
    </lineage>
</organism>
<dbReference type="Gene3D" id="1.10.10.10">
    <property type="entry name" value="Winged helix-like DNA-binding domain superfamily/Winged helix DNA-binding domain"/>
    <property type="match status" value="2"/>
</dbReference>
<dbReference type="InterPro" id="IPR036388">
    <property type="entry name" value="WH-like_DNA-bd_sf"/>
</dbReference>
<dbReference type="PANTHER" id="PTHR38768:SF1">
    <property type="entry name" value="UPF0502 PROTEIN YCEH"/>
    <property type="match status" value="1"/>
</dbReference>
<dbReference type="AlphaFoldDB" id="A0A290QK34"/>
<dbReference type="SUPFAM" id="SSF46785">
    <property type="entry name" value="Winged helix' DNA-binding domain"/>
    <property type="match status" value="2"/>
</dbReference>
<gene>
    <name evidence="1" type="ORF">CMV30_09835</name>
</gene>
<dbReference type="EMBL" id="CP023344">
    <property type="protein sequence ID" value="ATC64232.1"/>
    <property type="molecule type" value="Genomic_DNA"/>
</dbReference>